<organism evidence="2 3">
    <name type="scientific">Geomobilimonas luticola</name>
    <dbReference type="NCBI Taxonomy" id="1114878"/>
    <lineage>
        <taxon>Bacteria</taxon>
        <taxon>Pseudomonadati</taxon>
        <taxon>Thermodesulfobacteriota</taxon>
        <taxon>Desulfuromonadia</taxon>
        <taxon>Geobacterales</taxon>
        <taxon>Geobacteraceae</taxon>
        <taxon>Geomobilimonas</taxon>
    </lineage>
</organism>
<dbReference type="Gene3D" id="3.90.550.10">
    <property type="entry name" value="Spore Coat Polysaccharide Biosynthesis Protein SpsA, Chain A"/>
    <property type="match status" value="1"/>
</dbReference>
<dbReference type="SUPFAM" id="SSF53448">
    <property type="entry name" value="Nucleotide-diphospho-sugar transferases"/>
    <property type="match status" value="1"/>
</dbReference>
<comment type="caution">
    <text evidence="2">The sequence shown here is derived from an EMBL/GenBank/DDBJ whole genome shotgun (WGS) entry which is preliminary data.</text>
</comment>
<evidence type="ECO:0000313" key="3">
    <source>
        <dbReference type="Proteomes" id="UP000756860"/>
    </source>
</evidence>
<accession>A0ABS5SFM0</accession>
<dbReference type="Pfam" id="PF00535">
    <property type="entry name" value="Glycos_transf_2"/>
    <property type="match status" value="1"/>
</dbReference>
<name>A0ABS5SFM0_9BACT</name>
<sequence>MNPHSIDIIVPVWNRPVETRNCLVTLMEHASIARLVLVDNGSDRETERLLQEFAEILDDRALLLRNDVNQGYVRAVNRGLARAEADISIIVRNTSRVTAGWLEPLTAFAASNPDAGIVVPGLILDKGGRGGADRQGVAKPHELSHGNLAAMLVKKELFGRIGGLSEEMDGDVWCLKDYSRRALAAGFLTWTVPASNVFCSEEVQFGSEVRRAETLRRSEALYRERWGEEPVYCIHFPQGADLNVVEQKFPVILAGARQGCRFHLLVRHQLYRAMQQGEFVHRHGNIQVHCLPRIMPERSAVKTVEALAAAHAGLTTVTGIDGLPFPGSITTTSFAELARRVNGEAVGRYGADKGAAICAES</sequence>
<dbReference type="PANTHER" id="PTHR43179">
    <property type="entry name" value="RHAMNOSYLTRANSFERASE WBBL"/>
    <property type="match status" value="1"/>
</dbReference>
<dbReference type="InterPro" id="IPR029044">
    <property type="entry name" value="Nucleotide-diphossugar_trans"/>
</dbReference>
<feature type="domain" description="Glycosyltransferase 2-like" evidence="1">
    <location>
        <begin position="8"/>
        <end position="119"/>
    </location>
</feature>
<proteinExistence type="predicted"/>
<evidence type="ECO:0000259" key="1">
    <source>
        <dbReference type="Pfam" id="PF00535"/>
    </source>
</evidence>
<dbReference type="RefSeq" id="WP_214176007.1">
    <property type="nucleotide sequence ID" value="NZ_JAHCVK010000006.1"/>
</dbReference>
<dbReference type="Proteomes" id="UP000756860">
    <property type="component" value="Unassembled WGS sequence"/>
</dbReference>
<protein>
    <submittedName>
        <fullName evidence="2">Glycosyltransferase family 2 protein</fullName>
    </submittedName>
</protein>
<dbReference type="EMBL" id="JAHCVK010000006">
    <property type="protein sequence ID" value="MBT0654005.1"/>
    <property type="molecule type" value="Genomic_DNA"/>
</dbReference>
<gene>
    <name evidence="2" type="ORF">KI810_13125</name>
</gene>
<dbReference type="PANTHER" id="PTHR43179:SF7">
    <property type="entry name" value="RHAMNOSYLTRANSFERASE WBBL"/>
    <property type="match status" value="1"/>
</dbReference>
<keyword evidence="3" id="KW-1185">Reference proteome</keyword>
<evidence type="ECO:0000313" key="2">
    <source>
        <dbReference type="EMBL" id="MBT0654005.1"/>
    </source>
</evidence>
<reference evidence="2 3" key="1">
    <citation type="submission" date="2021-05" db="EMBL/GenBank/DDBJ databases">
        <title>The draft genome of Geobacter luticola JCM 17780.</title>
        <authorList>
            <person name="Xu Z."/>
            <person name="Masuda Y."/>
            <person name="Itoh H."/>
            <person name="Senoo K."/>
        </authorList>
    </citation>
    <scope>NUCLEOTIDE SEQUENCE [LARGE SCALE GENOMIC DNA]</scope>
    <source>
        <strain evidence="2 3">JCM 17780</strain>
    </source>
</reference>
<dbReference type="InterPro" id="IPR001173">
    <property type="entry name" value="Glyco_trans_2-like"/>
</dbReference>